<sequence length="532" mass="61238">MMESIVAPFKQAKANKIATAFKKAKLSTDKSYLDAINQTSGKVNVSLRESIHDVELNILPTTTIETEWLPNPKRSRSERKNFFRYLTLAEYNLQAFQVYSDDFLIEDDDNENSFGCEKKFLEALPSNSKNLLWAYNAGFDARFLLKHMSYSSKDTNMIDCGSKIKQAHGFYKKREIIIKDVINFRSLWPLEYLDSYGSKDTLIDNATKIGAIIDGRLNCEMYATHYCNRDVDVLKVCFEAFRGLVMEEFDHDIYRFLSVSSLSLAYQHNEGCFDDCYEMNSVLLGFLRQGTVGGRVMVRDNGKYHLKHKLADFDAVSLYPSAMSELPGYVRGKGKLFKDAIPSDADYYVARVRFDSIDIKRHFPLVSFYENVSRNFTNDIIGRTMIVGKQALEDIVRFQGATYSVIEGIYWNEGFNDQITKTHYGKLLMKPIVRKEVFVSGGEKKIDEYTRKNIHRMISRTPISDNLALFEEHKALSQHFSPAHLGIQILDSSKHIMNRVMCLTEDIDARIWYQDTDSMHIDYDSVQRLADA</sequence>
<evidence type="ECO:0000256" key="2">
    <source>
        <dbReference type="ARBA" id="ARBA00012417"/>
    </source>
</evidence>
<dbReference type="Proteomes" id="UP001165121">
    <property type="component" value="Unassembled WGS sequence"/>
</dbReference>
<dbReference type="InterPro" id="IPR012337">
    <property type="entry name" value="RNaseH-like_sf"/>
</dbReference>
<protein>
    <recommendedName>
        <fullName evidence="2">DNA-directed DNA polymerase</fullName>
        <ecNumber evidence="2">2.7.7.7</ecNumber>
    </recommendedName>
</protein>
<evidence type="ECO:0000256" key="4">
    <source>
        <dbReference type="ARBA" id="ARBA00022695"/>
    </source>
</evidence>
<dbReference type="SUPFAM" id="SSF56672">
    <property type="entry name" value="DNA/RNA polymerases"/>
    <property type="match status" value="1"/>
</dbReference>
<dbReference type="GO" id="GO:0003887">
    <property type="term" value="F:DNA-directed DNA polymerase activity"/>
    <property type="evidence" value="ECO:0007669"/>
    <property type="project" value="UniProtKB-KW"/>
</dbReference>
<reference evidence="10" key="1">
    <citation type="submission" date="2023-04" db="EMBL/GenBank/DDBJ databases">
        <title>Phytophthora fragariaefolia NBRC 109709.</title>
        <authorList>
            <person name="Ichikawa N."/>
            <person name="Sato H."/>
            <person name="Tonouchi N."/>
        </authorList>
    </citation>
    <scope>NUCLEOTIDE SEQUENCE</scope>
    <source>
        <strain evidence="10">NBRC 109709</strain>
    </source>
</reference>
<dbReference type="EC" id="2.7.7.7" evidence="2"/>
<dbReference type="GO" id="GO:0006260">
    <property type="term" value="P:DNA replication"/>
    <property type="evidence" value="ECO:0007669"/>
    <property type="project" value="UniProtKB-KW"/>
</dbReference>
<accession>A0A9W7D104</accession>
<dbReference type="PANTHER" id="PTHR48144:SF2">
    <property type="entry name" value="DNA-DIRECTED DNA POLYMERASE"/>
    <property type="match status" value="1"/>
</dbReference>
<dbReference type="PANTHER" id="PTHR48144">
    <property type="entry name" value="DNA-DIRECTED DNA POLYMERASE"/>
    <property type="match status" value="1"/>
</dbReference>
<evidence type="ECO:0000256" key="6">
    <source>
        <dbReference type="ARBA" id="ARBA00022932"/>
    </source>
</evidence>
<evidence type="ECO:0000313" key="11">
    <source>
        <dbReference type="Proteomes" id="UP001165121"/>
    </source>
</evidence>
<proteinExistence type="inferred from homology"/>
<evidence type="ECO:0000313" key="10">
    <source>
        <dbReference type="EMBL" id="GMF51550.1"/>
    </source>
</evidence>
<evidence type="ECO:0000256" key="1">
    <source>
        <dbReference type="ARBA" id="ARBA00005755"/>
    </source>
</evidence>
<keyword evidence="7" id="KW-0238">DNA-binding</keyword>
<keyword evidence="6" id="KW-0239">DNA-directed DNA polymerase</keyword>
<dbReference type="GO" id="GO:0003677">
    <property type="term" value="F:DNA binding"/>
    <property type="evidence" value="ECO:0007669"/>
    <property type="project" value="UniProtKB-KW"/>
</dbReference>
<dbReference type="InterPro" id="IPR004868">
    <property type="entry name" value="DNA-dir_DNA_pol_B_mt/vir"/>
</dbReference>
<organism evidence="10 11">
    <name type="scientific">Phytophthora fragariaefolia</name>
    <dbReference type="NCBI Taxonomy" id="1490495"/>
    <lineage>
        <taxon>Eukaryota</taxon>
        <taxon>Sar</taxon>
        <taxon>Stramenopiles</taxon>
        <taxon>Oomycota</taxon>
        <taxon>Peronosporomycetes</taxon>
        <taxon>Peronosporales</taxon>
        <taxon>Peronosporaceae</taxon>
        <taxon>Phytophthora</taxon>
    </lineage>
</organism>
<evidence type="ECO:0000256" key="7">
    <source>
        <dbReference type="ARBA" id="ARBA00023125"/>
    </source>
</evidence>
<dbReference type="EMBL" id="BSXT01002919">
    <property type="protein sequence ID" value="GMF51550.1"/>
    <property type="molecule type" value="Genomic_DNA"/>
</dbReference>
<feature type="domain" description="DNA-directed DNA polymerase family B mitochondria/virus" evidence="9">
    <location>
        <begin position="218"/>
        <end position="327"/>
    </location>
</feature>
<comment type="similarity">
    <text evidence="1">Belongs to the DNA polymerase type-B family.</text>
</comment>
<dbReference type="OrthoDB" id="10265614at2759"/>
<keyword evidence="4" id="KW-0548">Nucleotidyltransferase</keyword>
<comment type="catalytic activity">
    <reaction evidence="8">
        <text>DNA(n) + a 2'-deoxyribonucleoside 5'-triphosphate = DNA(n+1) + diphosphate</text>
        <dbReference type="Rhea" id="RHEA:22508"/>
        <dbReference type="Rhea" id="RHEA-COMP:17339"/>
        <dbReference type="Rhea" id="RHEA-COMP:17340"/>
        <dbReference type="ChEBI" id="CHEBI:33019"/>
        <dbReference type="ChEBI" id="CHEBI:61560"/>
        <dbReference type="ChEBI" id="CHEBI:173112"/>
        <dbReference type="EC" id="2.7.7.7"/>
    </reaction>
</comment>
<dbReference type="InterPro" id="IPR043502">
    <property type="entry name" value="DNA/RNA_pol_sf"/>
</dbReference>
<keyword evidence="3" id="KW-0808">Transferase</keyword>
<evidence type="ECO:0000256" key="5">
    <source>
        <dbReference type="ARBA" id="ARBA00022705"/>
    </source>
</evidence>
<comment type="caution">
    <text evidence="10">The sequence shown here is derived from an EMBL/GenBank/DDBJ whole genome shotgun (WGS) entry which is preliminary data.</text>
</comment>
<dbReference type="SUPFAM" id="SSF53098">
    <property type="entry name" value="Ribonuclease H-like"/>
    <property type="match status" value="1"/>
</dbReference>
<keyword evidence="11" id="KW-1185">Reference proteome</keyword>
<dbReference type="Pfam" id="PF03175">
    <property type="entry name" value="DNA_pol_B_2"/>
    <property type="match status" value="1"/>
</dbReference>
<evidence type="ECO:0000256" key="3">
    <source>
        <dbReference type="ARBA" id="ARBA00022679"/>
    </source>
</evidence>
<dbReference type="AlphaFoldDB" id="A0A9W7D104"/>
<dbReference type="GO" id="GO:0000166">
    <property type="term" value="F:nucleotide binding"/>
    <property type="evidence" value="ECO:0007669"/>
    <property type="project" value="InterPro"/>
</dbReference>
<evidence type="ECO:0000259" key="9">
    <source>
        <dbReference type="Pfam" id="PF03175"/>
    </source>
</evidence>
<keyword evidence="5" id="KW-0235">DNA replication</keyword>
<evidence type="ECO:0000256" key="8">
    <source>
        <dbReference type="ARBA" id="ARBA00049244"/>
    </source>
</evidence>
<name>A0A9W7D104_9STRA</name>
<gene>
    <name evidence="10" type="ORF">Pfra01_002086800</name>
</gene>